<accession>A0ABV9CFA1</accession>
<comment type="caution">
    <text evidence="2">The sequence shown here is derived from an EMBL/GenBank/DDBJ whole genome shotgun (WGS) entry which is preliminary data.</text>
</comment>
<evidence type="ECO:0000313" key="2">
    <source>
        <dbReference type="EMBL" id="MFC4531517.1"/>
    </source>
</evidence>
<dbReference type="RefSeq" id="WP_380840141.1">
    <property type="nucleotide sequence ID" value="NZ_JBHSFP010000006.1"/>
</dbReference>
<evidence type="ECO:0000313" key="3">
    <source>
        <dbReference type="Proteomes" id="UP001596004"/>
    </source>
</evidence>
<dbReference type="EMBL" id="JBHSFP010000006">
    <property type="protein sequence ID" value="MFC4531517.1"/>
    <property type="molecule type" value="Genomic_DNA"/>
</dbReference>
<feature type="transmembrane region" description="Helical" evidence="1">
    <location>
        <begin position="34"/>
        <end position="51"/>
    </location>
</feature>
<name>A0ABV9CFA1_9ACTN</name>
<gene>
    <name evidence="2" type="ORF">ACFO60_12140</name>
</gene>
<evidence type="ECO:0000256" key="1">
    <source>
        <dbReference type="SAM" id="Phobius"/>
    </source>
</evidence>
<feature type="transmembrane region" description="Helical" evidence="1">
    <location>
        <begin position="5"/>
        <end position="22"/>
    </location>
</feature>
<keyword evidence="1" id="KW-0472">Membrane</keyword>
<keyword evidence="1" id="KW-0812">Transmembrane</keyword>
<feature type="transmembrane region" description="Helical" evidence="1">
    <location>
        <begin position="57"/>
        <end position="78"/>
    </location>
</feature>
<proteinExistence type="predicted"/>
<organism evidence="2 3">
    <name type="scientific">Sphaerisporangium dianthi</name>
    <dbReference type="NCBI Taxonomy" id="1436120"/>
    <lineage>
        <taxon>Bacteria</taxon>
        <taxon>Bacillati</taxon>
        <taxon>Actinomycetota</taxon>
        <taxon>Actinomycetes</taxon>
        <taxon>Streptosporangiales</taxon>
        <taxon>Streptosporangiaceae</taxon>
        <taxon>Sphaerisporangium</taxon>
    </lineage>
</organism>
<keyword evidence="1" id="KW-1133">Transmembrane helix</keyword>
<protein>
    <submittedName>
        <fullName evidence="2">Uncharacterized protein</fullName>
    </submittedName>
</protein>
<reference evidence="3" key="1">
    <citation type="journal article" date="2019" name="Int. J. Syst. Evol. Microbiol.">
        <title>The Global Catalogue of Microorganisms (GCM) 10K type strain sequencing project: providing services to taxonomists for standard genome sequencing and annotation.</title>
        <authorList>
            <consortium name="The Broad Institute Genomics Platform"/>
            <consortium name="The Broad Institute Genome Sequencing Center for Infectious Disease"/>
            <person name="Wu L."/>
            <person name="Ma J."/>
        </authorList>
    </citation>
    <scope>NUCLEOTIDE SEQUENCE [LARGE SCALE GENOMIC DNA]</scope>
    <source>
        <strain evidence="3">CGMCC 4.7132</strain>
    </source>
</reference>
<keyword evidence="3" id="KW-1185">Reference proteome</keyword>
<dbReference type="Proteomes" id="UP001596004">
    <property type="component" value="Unassembled WGS sequence"/>
</dbReference>
<sequence length="113" mass="11220">MVLTIGVVCFGLLVGFITYRTLIRATAAASISDLATVIGAVGGGAVTVIAQPGTDLFGWYAIALLAGFVAYGALYALTRGAGNFAVVMAQQTVIAGSAVTPSPSASPSGPQAR</sequence>